<dbReference type="Proteomes" id="UP000255365">
    <property type="component" value="Unassembled WGS sequence"/>
</dbReference>
<accession>A0A370SG71</accession>
<evidence type="ECO:0000313" key="2">
    <source>
        <dbReference type="Proteomes" id="UP000255365"/>
    </source>
</evidence>
<dbReference type="EMBL" id="QRAV01000009">
    <property type="protein sequence ID" value="RDL18757.1"/>
    <property type="molecule type" value="Genomic_DNA"/>
</dbReference>
<dbReference type="AlphaFoldDB" id="A0A370SG71"/>
<evidence type="ECO:0000313" key="1">
    <source>
        <dbReference type="EMBL" id="RDL18757.1"/>
    </source>
</evidence>
<name>A0A370SG71_PSEJE</name>
<reference evidence="1 2" key="1">
    <citation type="submission" date="2018-07" db="EMBL/GenBank/DDBJ databases">
        <title>Genome sequencing of rice bacterial endophytes.</title>
        <authorList>
            <person name="Venturi V."/>
        </authorList>
    </citation>
    <scope>NUCLEOTIDE SEQUENCE [LARGE SCALE GENOMIC DNA]</scope>
    <source>
        <strain evidence="1 2">E2333</strain>
    </source>
</reference>
<gene>
    <name evidence="1" type="ORF">DEU51_109196</name>
</gene>
<protein>
    <submittedName>
        <fullName evidence="1">Uncharacterized protein</fullName>
    </submittedName>
</protein>
<proteinExistence type="predicted"/>
<sequence>MPWPTINFNIDPVALATLIISLGGILNTDGSASLPDGSLVDTSKNLLKGPDGVIHHQDGRVEFPDGRIIWPDNTIEHPDGRIVWEDGTEQLPDGSIKYPDGLTYDAQGNLVS</sequence>
<organism evidence="1 2">
    <name type="scientific">Pseudomonas jessenii</name>
    <dbReference type="NCBI Taxonomy" id="77298"/>
    <lineage>
        <taxon>Bacteria</taxon>
        <taxon>Pseudomonadati</taxon>
        <taxon>Pseudomonadota</taxon>
        <taxon>Gammaproteobacteria</taxon>
        <taxon>Pseudomonadales</taxon>
        <taxon>Pseudomonadaceae</taxon>
        <taxon>Pseudomonas</taxon>
    </lineage>
</organism>
<comment type="caution">
    <text evidence="1">The sequence shown here is derived from an EMBL/GenBank/DDBJ whole genome shotgun (WGS) entry which is preliminary data.</text>
</comment>